<keyword evidence="10" id="KW-0762">Sugar transport</keyword>
<feature type="transmembrane region" description="Helical" evidence="7">
    <location>
        <begin position="36"/>
        <end position="63"/>
    </location>
</feature>
<evidence type="ECO:0000256" key="6">
    <source>
        <dbReference type="ARBA" id="ARBA00023136"/>
    </source>
</evidence>
<evidence type="ECO:0000313" key="10">
    <source>
        <dbReference type="EMBL" id="MBB3329148.1"/>
    </source>
</evidence>
<evidence type="ECO:0000259" key="9">
    <source>
        <dbReference type="PROSITE" id="PS50928"/>
    </source>
</evidence>
<keyword evidence="2 7" id="KW-0813">Transport</keyword>
<feature type="domain" description="ABC transmembrane type-1" evidence="9">
    <location>
        <begin position="96"/>
        <end position="310"/>
    </location>
</feature>
<dbReference type="AlphaFoldDB" id="A0A7W5JZK1"/>
<dbReference type="PANTHER" id="PTHR30193:SF1">
    <property type="entry name" value="ABC TRANSPORTER PERMEASE PROTEIN YESP-RELATED"/>
    <property type="match status" value="1"/>
</dbReference>
<accession>A0A7W5JZK1</accession>
<name>A0A7W5JZK1_9ACTN</name>
<keyword evidence="6 7" id="KW-0472">Membrane</keyword>
<proteinExistence type="inferred from homology"/>
<evidence type="ECO:0000313" key="11">
    <source>
        <dbReference type="Proteomes" id="UP000565572"/>
    </source>
</evidence>
<keyword evidence="4 7" id="KW-0812">Transmembrane</keyword>
<feature type="transmembrane region" description="Helical" evidence="7">
    <location>
        <begin position="227"/>
        <end position="249"/>
    </location>
</feature>
<evidence type="ECO:0000256" key="7">
    <source>
        <dbReference type="RuleBase" id="RU363032"/>
    </source>
</evidence>
<feature type="transmembrane region" description="Helical" evidence="7">
    <location>
        <begin position="133"/>
        <end position="151"/>
    </location>
</feature>
<keyword evidence="11" id="KW-1185">Reference proteome</keyword>
<dbReference type="SUPFAM" id="SSF161098">
    <property type="entry name" value="MetI-like"/>
    <property type="match status" value="1"/>
</dbReference>
<dbReference type="RefSeq" id="WP_183342795.1">
    <property type="nucleotide sequence ID" value="NZ_JACHZG010000017.1"/>
</dbReference>
<sequence length="323" mass="35550">MVDALAGPRESTSGRRAQPLRATSRRRSRQRSRQNGAALLFLAPWLLGLVGITLVPMAISLYLSFTDFNLIRFGTKFVGLDNYLRMASDSRLLASAKVTAVYVLFSVPLQLVFALLLALLLNQGLRGLSIYRAVYYLPSLLGGSVAVGLLWRRVFGGDGLLNQVLGLLGLTNLPSWIGDPDYALWTLIIHHAWTFGSPMVIFLAGLRQIPSEIYESAAVDGAGLFARLFRITLPLLSPVIFFNLVLQVINAFQAFTPAYVISGGTGGPNDSTLFYTLYLYTVGFRQFDMGRASAMAWMLLAVIAAFTAVNFLTSRKWVFYGDE</sequence>
<comment type="caution">
    <text evidence="10">The sequence shown here is derived from an EMBL/GenBank/DDBJ whole genome shotgun (WGS) entry which is preliminary data.</text>
</comment>
<evidence type="ECO:0000256" key="2">
    <source>
        <dbReference type="ARBA" id="ARBA00022448"/>
    </source>
</evidence>
<gene>
    <name evidence="10" type="ORF">FHX39_004146</name>
</gene>
<evidence type="ECO:0000256" key="5">
    <source>
        <dbReference type="ARBA" id="ARBA00022989"/>
    </source>
</evidence>
<evidence type="ECO:0000256" key="4">
    <source>
        <dbReference type="ARBA" id="ARBA00022692"/>
    </source>
</evidence>
<feature type="region of interest" description="Disordered" evidence="8">
    <location>
        <begin position="1"/>
        <end position="31"/>
    </location>
</feature>
<dbReference type="Gene3D" id="1.10.3720.10">
    <property type="entry name" value="MetI-like"/>
    <property type="match status" value="1"/>
</dbReference>
<dbReference type="InterPro" id="IPR000515">
    <property type="entry name" value="MetI-like"/>
</dbReference>
<dbReference type="GO" id="GO:0055085">
    <property type="term" value="P:transmembrane transport"/>
    <property type="evidence" value="ECO:0007669"/>
    <property type="project" value="InterPro"/>
</dbReference>
<dbReference type="CDD" id="cd06261">
    <property type="entry name" value="TM_PBP2"/>
    <property type="match status" value="1"/>
</dbReference>
<comment type="similarity">
    <text evidence="7">Belongs to the binding-protein-dependent transport system permease family.</text>
</comment>
<dbReference type="InterPro" id="IPR051393">
    <property type="entry name" value="ABC_transporter_permease"/>
</dbReference>
<feature type="transmembrane region" description="Helical" evidence="7">
    <location>
        <begin position="294"/>
        <end position="313"/>
    </location>
</feature>
<dbReference type="EMBL" id="JACHZG010000017">
    <property type="protein sequence ID" value="MBB3329148.1"/>
    <property type="molecule type" value="Genomic_DNA"/>
</dbReference>
<dbReference type="PANTHER" id="PTHR30193">
    <property type="entry name" value="ABC TRANSPORTER PERMEASE PROTEIN"/>
    <property type="match status" value="1"/>
</dbReference>
<evidence type="ECO:0000256" key="3">
    <source>
        <dbReference type="ARBA" id="ARBA00022475"/>
    </source>
</evidence>
<feature type="transmembrane region" description="Helical" evidence="7">
    <location>
        <begin position="100"/>
        <end position="121"/>
    </location>
</feature>
<dbReference type="PROSITE" id="PS50928">
    <property type="entry name" value="ABC_TM1"/>
    <property type="match status" value="1"/>
</dbReference>
<organism evidence="10 11">
    <name type="scientific">Microlunatus antarcticus</name>
    <dbReference type="NCBI Taxonomy" id="53388"/>
    <lineage>
        <taxon>Bacteria</taxon>
        <taxon>Bacillati</taxon>
        <taxon>Actinomycetota</taxon>
        <taxon>Actinomycetes</taxon>
        <taxon>Propionibacteriales</taxon>
        <taxon>Propionibacteriaceae</taxon>
        <taxon>Microlunatus</taxon>
    </lineage>
</organism>
<keyword evidence="5 7" id="KW-1133">Transmembrane helix</keyword>
<dbReference type="GO" id="GO:0005886">
    <property type="term" value="C:plasma membrane"/>
    <property type="evidence" value="ECO:0007669"/>
    <property type="project" value="UniProtKB-SubCell"/>
</dbReference>
<evidence type="ECO:0000256" key="8">
    <source>
        <dbReference type="SAM" id="MobiDB-lite"/>
    </source>
</evidence>
<keyword evidence="3" id="KW-1003">Cell membrane</keyword>
<comment type="subcellular location">
    <subcellularLocation>
        <location evidence="1 7">Cell membrane</location>
        <topology evidence="1 7">Multi-pass membrane protein</topology>
    </subcellularLocation>
</comment>
<dbReference type="Pfam" id="PF00528">
    <property type="entry name" value="BPD_transp_1"/>
    <property type="match status" value="1"/>
</dbReference>
<feature type="transmembrane region" description="Helical" evidence="7">
    <location>
        <begin position="182"/>
        <end position="206"/>
    </location>
</feature>
<protein>
    <submittedName>
        <fullName evidence="10">Multiple sugar transport system permease protein</fullName>
    </submittedName>
</protein>
<dbReference type="Proteomes" id="UP000565572">
    <property type="component" value="Unassembled WGS sequence"/>
</dbReference>
<evidence type="ECO:0000256" key="1">
    <source>
        <dbReference type="ARBA" id="ARBA00004651"/>
    </source>
</evidence>
<reference evidence="10 11" key="1">
    <citation type="submission" date="2020-08" db="EMBL/GenBank/DDBJ databases">
        <title>Sequencing the genomes of 1000 actinobacteria strains.</title>
        <authorList>
            <person name="Klenk H.-P."/>
        </authorList>
    </citation>
    <scope>NUCLEOTIDE SEQUENCE [LARGE SCALE GENOMIC DNA]</scope>
    <source>
        <strain evidence="10 11">DSM 11053</strain>
    </source>
</reference>
<dbReference type="InterPro" id="IPR035906">
    <property type="entry name" value="MetI-like_sf"/>
</dbReference>